<comment type="caution">
    <text evidence="2">The sequence shown here is derived from an EMBL/GenBank/DDBJ whole genome shotgun (WGS) entry which is preliminary data.</text>
</comment>
<evidence type="ECO:0000256" key="1">
    <source>
        <dbReference type="SAM" id="MobiDB-lite"/>
    </source>
</evidence>
<protein>
    <recommendedName>
        <fullName evidence="4">DUF4062 domain-containing protein</fullName>
    </recommendedName>
</protein>
<evidence type="ECO:0000313" key="2">
    <source>
        <dbReference type="EMBL" id="MDH6284488.1"/>
    </source>
</evidence>
<reference evidence="2 3" key="1">
    <citation type="submission" date="2023-04" db="EMBL/GenBank/DDBJ databases">
        <title>Forest soil microbial communities from Buena Vista Peninsula, Colon Province, Panama.</title>
        <authorList>
            <person name="Bouskill N."/>
        </authorList>
    </citation>
    <scope>NUCLEOTIDE SEQUENCE [LARGE SCALE GENOMIC DNA]</scope>
    <source>
        <strain evidence="2 3">CFH S0262</strain>
    </source>
</reference>
<dbReference type="Proteomes" id="UP001160334">
    <property type="component" value="Unassembled WGS sequence"/>
</dbReference>
<feature type="region of interest" description="Disordered" evidence="1">
    <location>
        <begin position="280"/>
        <end position="310"/>
    </location>
</feature>
<evidence type="ECO:0000313" key="3">
    <source>
        <dbReference type="Proteomes" id="UP001160334"/>
    </source>
</evidence>
<organism evidence="2 3">
    <name type="scientific">Prescottella agglutinans</name>
    <dbReference type="NCBI Taxonomy" id="1644129"/>
    <lineage>
        <taxon>Bacteria</taxon>
        <taxon>Bacillati</taxon>
        <taxon>Actinomycetota</taxon>
        <taxon>Actinomycetes</taxon>
        <taxon>Mycobacteriales</taxon>
        <taxon>Nocardiaceae</taxon>
        <taxon>Prescottella</taxon>
    </lineage>
</organism>
<feature type="region of interest" description="Disordered" evidence="1">
    <location>
        <begin position="1"/>
        <end position="33"/>
    </location>
</feature>
<sequence length="401" mass="43862">MFPTPAGMSGLRSTSCAEHRNRRSTGEEAGRLYPSGEQTVGLASLLNMRVRILAHPDAQPRHHENRSRRRVPGLVILSREPAAVVALTTGWFTESGAALHGRRHDLVGQTVHMTQQMTGVLVVIASPGDTSEERAAVRDQINDWNINNGRRAGVAFLPWLYERSAVPSLGGRAQSVINAQAVDRSDVVVAFFDSRLGTATGVDVSGTAEEIRRAHKLGKPVHVYFSNEPIPRDADLDQQAALRAFRDELQAEGLLGDYDDPADLAGQVIRALEHDLDEAGWSETAPDRPAKTSGAKLSWHHDHRKEQQGLDNRGKMKYRTISNRLVVTNSGDVAAENLTFEVTGLDDTQLHFDPPSDPVTIEADSSRSWVAIPLSSGSVQIDASWTEAGDPKTQRWTITVD</sequence>
<evidence type="ECO:0008006" key="4">
    <source>
        <dbReference type="Google" id="ProtNLM"/>
    </source>
</evidence>
<name>A0ABT6MJI9_9NOCA</name>
<dbReference type="SUPFAM" id="SSF52309">
    <property type="entry name" value="N-(deoxy)ribosyltransferase-like"/>
    <property type="match status" value="1"/>
</dbReference>
<gene>
    <name evidence="2" type="ORF">M2280_005748</name>
</gene>
<accession>A0ABT6MJI9</accession>
<proteinExistence type="predicted"/>
<keyword evidence="3" id="KW-1185">Reference proteome</keyword>
<dbReference type="EMBL" id="JARXVC010000023">
    <property type="protein sequence ID" value="MDH6284488.1"/>
    <property type="molecule type" value="Genomic_DNA"/>
</dbReference>